<organism evidence="1 2">
    <name type="scientific">Georgenia halotolerans</name>
    <dbReference type="NCBI Taxonomy" id="3028317"/>
    <lineage>
        <taxon>Bacteria</taxon>
        <taxon>Bacillati</taxon>
        <taxon>Actinomycetota</taxon>
        <taxon>Actinomycetes</taxon>
        <taxon>Micrococcales</taxon>
        <taxon>Bogoriellaceae</taxon>
        <taxon>Georgenia</taxon>
    </lineage>
</organism>
<feature type="non-terminal residue" evidence="1">
    <location>
        <position position="91"/>
    </location>
</feature>
<dbReference type="Proteomes" id="UP001165561">
    <property type="component" value="Unassembled WGS sequence"/>
</dbReference>
<comment type="caution">
    <text evidence="1">The sequence shown here is derived from an EMBL/GenBank/DDBJ whole genome shotgun (WGS) entry which is preliminary data.</text>
</comment>
<protein>
    <recommendedName>
        <fullName evidence="3">HNH endonuclease</fullName>
    </recommendedName>
</protein>
<accession>A0ABT5TS86</accession>
<proteinExistence type="predicted"/>
<dbReference type="EMBL" id="JARACI010000088">
    <property type="protein sequence ID" value="MDD9204916.1"/>
    <property type="molecule type" value="Genomic_DNA"/>
</dbReference>
<name>A0ABT5TS86_9MICO</name>
<reference evidence="1" key="1">
    <citation type="submission" date="2023-02" db="EMBL/GenBank/DDBJ databases">
        <title>Georgenia sp.10Sc9-8, isolated from a soil sample collected from the Taklamakan desert.</title>
        <authorList>
            <person name="Liu S."/>
        </authorList>
    </citation>
    <scope>NUCLEOTIDE SEQUENCE</scope>
    <source>
        <strain evidence="1">10Sc9-8</strain>
    </source>
</reference>
<evidence type="ECO:0008006" key="3">
    <source>
        <dbReference type="Google" id="ProtNLM"/>
    </source>
</evidence>
<sequence>MTAVAKALPAPDGSATACDGLAFLEQEDLAGLPGVTDVPLLADIQGTLRAAMDAMGELHLTDGATALAHRRVEAAQTTLDALSAGAPPPSA</sequence>
<keyword evidence="2" id="KW-1185">Reference proteome</keyword>
<evidence type="ECO:0000313" key="1">
    <source>
        <dbReference type="EMBL" id="MDD9204916.1"/>
    </source>
</evidence>
<evidence type="ECO:0000313" key="2">
    <source>
        <dbReference type="Proteomes" id="UP001165561"/>
    </source>
</evidence>
<gene>
    <name evidence="1" type="ORF">PU560_00385</name>
</gene>